<keyword evidence="7" id="KW-1185">Reference proteome</keyword>
<dbReference type="OrthoDB" id="2155246at2759"/>
<evidence type="ECO:0000256" key="2">
    <source>
        <dbReference type="ARBA" id="ARBA00012983"/>
    </source>
</evidence>
<dbReference type="EMBL" id="MU157829">
    <property type="protein sequence ID" value="KAF9533052.1"/>
    <property type="molecule type" value="Genomic_DNA"/>
</dbReference>
<proteinExistence type="inferred from homology"/>
<sequence length="214" mass="23320">MTSTSSSKVVTLSISSSSLSNEKSESTAAGPSGDKLTYITGDLFTSPAGSILIHACNTQGSWSAGIALAFKKRFPAQLRAYQAHCKATPDDELIGTCLLLKMRDFEVNGNAKNSTDRGSWDIACLFTSRAYGRRKDAPGEIVMNTERAMRDLIRQNTEAKEMNACRFNSGKFAVPWRQTEEILQELDVPMTIYTPPTEVVTTGPSRAPYSTGPH</sequence>
<evidence type="ECO:0000259" key="5">
    <source>
        <dbReference type="Pfam" id="PF01661"/>
    </source>
</evidence>
<comment type="similarity">
    <text evidence="1">Belongs to the POA1 family.</text>
</comment>
<protein>
    <recommendedName>
        <fullName evidence="3">ADP-ribose 1''-phosphate phosphatase</fullName>
        <ecNumber evidence="2">3.1.3.84</ecNumber>
    </recommendedName>
</protein>
<dbReference type="InterPro" id="IPR050892">
    <property type="entry name" value="ADP-ribose_metab_enzymes"/>
</dbReference>
<dbReference type="CDD" id="cd02901">
    <property type="entry name" value="Macro_Poa1p-like"/>
    <property type="match status" value="1"/>
</dbReference>
<gene>
    <name evidence="6" type="ORF">CPB83DRAFT_845738</name>
</gene>
<evidence type="ECO:0000313" key="7">
    <source>
        <dbReference type="Proteomes" id="UP000807306"/>
    </source>
</evidence>
<comment type="caution">
    <text evidence="6">The sequence shown here is derived from an EMBL/GenBank/DDBJ whole genome shotgun (WGS) entry which is preliminary data.</text>
</comment>
<dbReference type="AlphaFoldDB" id="A0A9P6EQI5"/>
<dbReference type="PANTHER" id="PTHR12521:SF0">
    <property type="entry name" value="ADP-RIBOSE GLYCOHYDROLASE OARD1"/>
    <property type="match status" value="1"/>
</dbReference>
<dbReference type="Gene3D" id="3.40.220.10">
    <property type="entry name" value="Leucine Aminopeptidase, subunit E, domain 1"/>
    <property type="match status" value="1"/>
</dbReference>
<dbReference type="InterPro" id="IPR002589">
    <property type="entry name" value="Macro_dom"/>
</dbReference>
<dbReference type="GO" id="GO:0140291">
    <property type="term" value="P:peptidyl-glutamate ADP-deribosylation"/>
    <property type="evidence" value="ECO:0007669"/>
    <property type="project" value="TreeGrafter"/>
</dbReference>
<accession>A0A9P6EQI5</accession>
<name>A0A9P6EQI5_9AGAR</name>
<evidence type="ECO:0000256" key="4">
    <source>
        <dbReference type="ARBA" id="ARBA00034427"/>
    </source>
</evidence>
<dbReference type="SUPFAM" id="SSF52949">
    <property type="entry name" value="Macro domain-like"/>
    <property type="match status" value="1"/>
</dbReference>
<organism evidence="6 7">
    <name type="scientific">Crepidotus variabilis</name>
    <dbReference type="NCBI Taxonomy" id="179855"/>
    <lineage>
        <taxon>Eukaryota</taxon>
        <taxon>Fungi</taxon>
        <taxon>Dikarya</taxon>
        <taxon>Basidiomycota</taxon>
        <taxon>Agaricomycotina</taxon>
        <taxon>Agaricomycetes</taxon>
        <taxon>Agaricomycetidae</taxon>
        <taxon>Agaricales</taxon>
        <taxon>Agaricineae</taxon>
        <taxon>Crepidotaceae</taxon>
        <taxon>Crepidotus</taxon>
    </lineage>
</organism>
<dbReference type="InterPro" id="IPR043472">
    <property type="entry name" value="Macro_dom-like"/>
</dbReference>
<evidence type="ECO:0000256" key="1">
    <source>
        <dbReference type="ARBA" id="ARBA00006575"/>
    </source>
</evidence>
<dbReference type="EC" id="3.1.3.84" evidence="2"/>
<dbReference type="Proteomes" id="UP000807306">
    <property type="component" value="Unassembled WGS sequence"/>
</dbReference>
<dbReference type="PANTHER" id="PTHR12521">
    <property type="entry name" value="PROTEIN C6ORF130"/>
    <property type="match status" value="1"/>
</dbReference>
<reference evidence="6" key="1">
    <citation type="submission" date="2020-11" db="EMBL/GenBank/DDBJ databases">
        <authorList>
            <consortium name="DOE Joint Genome Institute"/>
            <person name="Ahrendt S."/>
            <person name="Riley R."/>
            <person name="Andreopoulos W."/>
            <person name="Labutti K."/>
            <person name="Pangilinan J."/>
            <person name="Ruiz-Duenas F.J."/>
            <person name="Barrasa J.M."/>
            <person name="Sanchez-Garcia M."/>
            <person name="Camarero S."/>
            <person name="Miyauchi S."/>
            <person name="Serrano A."/>
            <person name="Linde D."/>
            <person name="Babiker R."/>
            <person name="Drula E."/>
            <person name="Ayuso-Fernandez I."/>
            <person name="Pacheco R."/>
            <person name="Padilla G."/>
            <person name="Ferreira P."/>
            <person name="Barriuso J."/>
            <person name="Kellner H."/>
            <person name="Castanera R."/>
            <person name="Alfaro M."/>
            <person name="Ramirez L."/>
            <person name="Pisabarro A.G."/>
            <person name="Kuo A."/>
            <person name="Tritt A."/>
            <person name="Lipzen A."/>
            <person name="He G."/>
            <person name="Yan M."/>
            <person name="Ng V."/>
            <person name="Cullen D."/>
            <person name="Martin F."/>
            <person name="Rosso M.-N."/>
            <person name="Henrissat B."/>
            <person name="Hibbett D."/>
            <person name="Martinez A.T."/>
            <person name="Grigoriev I.V."/>
        </authorList>
    </citation>
    <scope>NUCLEOTIDE SEQUENCE</scope>
    <source>
        <strain evidence="6">CBS 506.95</strain>
    </source>
</reference>
<evidence type="ECO:0000313" key="6">
    <source>
        <dbReference type="EMBL" id="KAF9533052.1"/>
    </source>
</evidence>
<comment type="catalytic activity">
    <reaction evidence="4">
        <text>ADP-alpha-D-ribose 1''-phosphate + H2O = ADP-D-ribose + phosphate</text>
        <dbReference type="Rhea" id="RHEA:25029"/>
        <dbReference type="ChEBI" id="CHEBI:15377"/>
        <dbReference type="ChEBI" id="CHEBI:43474"/>
        <dbReference type="ChEBI" id="CHEBI:57967"/>
        <dbReference type="ChEBI" id="CHEBI:58753"/>
        <dbReference type="EC" id="3.1.3.84"/>
    </reaction>
</comment>
<dbReference type="Pfam" id="PF01661">
    <property type="entry name" value="Macro"/>
    <property type="match status" value="1"/>
</dbReference>
<feature type="domain" description="Macro" evidence="5">
    <location>
        <begin position="53"/>
        <end position="101"/>
    </location>
</feature>
<evidence type="ECO:0000256" key="3">
    <source>
        <dbReference type="ARBA" id="ARBA00019744"/>
    </source>
</evidence>